<accession>A0A077DEB9</accession>
<dbReference type="HOGENOM" id="CLU_1782754_0_0_4"/>
<feature type="transmembrane region" description="Helical" evidence="1">
    <location>
        <begin position="87"/>
        <end position="105"/>
    </location>
</feature>
<sequence length="138" mass="14841">MSDEQNTVNQVEERQTVFSNGGFVIALMVVALMVLIVTWCVSFTAMFFGAMGALLSMVTKAFVSTTEPGFKPVCSCAKTVPFDERMAYLLVRAGLGMIFGTAGYVLAFTTLLGAVSGSVVIVMALAFGFVFDRIFFKA</sequence>
<proteinExistence type="predicted"/>
<feature type="transmembrane region" description="Helical" evidence="1">
    <location>
        <begin position="111"/>
        <end position="131"/>
    </location>
</feature>
<dbReference type="RefSeq" id="WP_038499249.1">
    <property type="nucleotide sequence ID" value="NZ_AFWK01000019.1"/>
</dbReference>
<dbReference type="KEGG" id="bpsi:IX83_03630"/>
<keyword evidence="1" id="KW-0472">Membrane</keyword>
<dbReference type="AlphaFoldDB" id="A0A077DEB9"/>
<dbReference type="OrthoDB" id="8684817at2"/>
<dbReference type="eggNOG" id="ENOG50300MK">
    <property type="taxonomic scope" value="Bacteria"/>
</dbReference>
<evidence type="ECO:0000313" key="2">
    <source>
        <dbReference type="EMBL" id="AIL32516.1"/>
    </source>
</evidence>
<dbReference type="Proteomes" id="UP000028945">
    <property type="component" value="Chromosome"/>
</dbReference>
<keyword evidence="1" id="KW-1133">Transmembrane helix</keyword>
<evidence type="ECO:0000256" key="1">
    <source>
        <dbReference type="SAM" id="Phobius"/>
    </source>
</evidence>
<dbReference type="STRING" id="1072685.IX83_03630"/>
<protein>
    <submittedName>
        <fullName evidence="2">Uncharacterized protein</fullName>
    </submittedName>
</protein>
<keyword evidence="3" id="KW-1185">Reference proteome</keyword>
<name>A0A077DEB9_9BURK</name>
<organism evidence="2 3">
    <name type="scientific">Basilea psittacipulmonis DSM 24701</name>
    <dbReference type="NCBI Taxonomy" id="1072685"/>
    <lineage>
        <taxon>Bacteria</taxon>
        <taxon>Pseudomonadati</taxon>
        <taxon>Pseudomonadota</taxon>
        <taxon>Betaproteobacteria</taxon>
        <taxon>Burkholderiales</taxon>
        <taxon>Alcaligenaceae</taxon>
        <taxon>Basilea</taxon>
    </lineage>
</organism>
<reference evidence="2 3" key="1">
    <citation type="journal article" date="2014" name="BMC Genomics">
        <title>A genomic perspective on a new bacterial genus and species from the Alcaligenaceae family, Basilea psittacipulmonis.</title>
        <authorList>
            <person name="Whiteson K.L."/>
            <person name="Hernandez D."/>
            <person name="Lazarevic V."/>
            <person name="Gaia N."/>
            <person name="Farinelli L."/>
            <person name="Francois P."/>
            <person name="Pilo P."/>
            <person name="Frey J."/>
            <person name="Schrenzel J."/>
        </authorList>
    </citation>
    <scope>NUCLEOTIDE SEQUENCE [LARGE SCALE GENOMIC DNA]</scope>
    <source>
        <strain evidence="2 3">DSM 24701</strain>
    </source>
</reference>
<dbReference type="EMBL" id="CP009238">
    <property type="protein sequence ID" value="AIL32516.1"/>
    <property type="molecule type" value="Genomic_DNA"/>
</dbReference>
<feature type="transmembrane region" description="Helical" evidence="1">
    <location>
        <begin position="23"/>
        <end position="50"/>
    </location>
</feature>
<evidence type="ECO:0000313" key="3">
    <source>
        <dbReference type="Proteomes" id="UP000028945"/>
    </source>
</evidence>
<keyword evidence="1" id="KW-0812">Transmembrane</keyword>
<gene>
    <name evidence="2" type="ORF">IX83_03630</name>
</gene>